<dbReference type="InterPro" id="IPR006311">
    <property type="entry name" value="TAT_signal"/>
</dbReference>
<feature type="domain" description="Gfo/Idh/MocA-like oxidoreductase bacterial type C-terminal" evidence="2">
    <location>
        <begin position="215"/>
        <end position="285"/>
    </location>
</feature>
<dbReference type="InterPro" id="IPR036291">
    <property type="entry name" value="NAD(P)-bd_dom_sf"/>
</dbReference>
<dbReference type="PROSITE" id="PS51318">
    <property type="entry name" value="TAT"/>
    <property type="match status" value="1"/>
</dbReference>
<dbReference type="InterPro" id="IPR043906">
    <property type="entry name" value="Gfo/Idh/MocA_OxRdtase_bact_C"/>
</dbReference>
<dbReference type="Gene3D" id="3.40.50.720">
    <property type="entry name" value="NAD(P)-binding Rossmann-like Domain"/>
    <property type="match status" value="1"/>
</dbReference>
<sequence length="502" mass="54667">MKPIPRRSFLKGSMTAGLALGMPRLMLGAGSQAGSPNDAVNVAVIGLGSTTAVGGVGGRGHQLIGRLREIPGVKIVALCDADQEHLDRELKAARDHGETPASYRDLREVFDAPDVDAVVIALPNHWHALATVWACQAGKDVYIEKPFSYDLWEGRQMVEAARKYGRMVQVGTQRRSSRFLADVFGRLDGGEIGDIRFAHALVYRPRESLGTVETPTPPPRTVDYDLWCGPAPNEPLMRKQLHYEWHWFWDTGNGEMGNNGIHVIDICRWALGQDRTPPRAMSIGGRFAFHDCGETANTQIALLDFEPAPLICEVRNVSAGNEAFSTGKFRGLNGGIVIDCEGGYFAGDSGGGAFYDRQGKKIEDLGEGDDAGALERAHLSSFLDAVRSRKAGDLTAEPIEGHRSTACCHVANVSHRLGSRESPEAIREATTGNAELADAFERCRSYLSENGVDLDETPATLGPWVTFDEEKGQFVGDFADAANKLSRRDYRKPFEVPDLTSG</sequence>
<dbReference type="KEGG" id="tpla:ElP_65870"/>
<reference evidence="3 4" key="1">
    <citation type="submission" date="2019-02" db="EMBL/GenBank/DDBJ databases">
        <title>Deep-cultivation of Planctomycetes and their phenomic and genomic characterization uncovers novel biology.</title>
        <authorList>
            <person name="Wiegand S."/>
            <person name="Jogler M."/>
            <person name="Boedeker C."/>
            <person name="Pinto D."/>
            <person name="Vollmers J."/>
            <person name="Rivas-Marin E."/>
            <person name="Kohn T."/>
            <person name="Peeters S.H."/>
            <person name="Heuer A."/>
            <person name="Rast P."/>
            <person name="Oberbeckmann S."/>
            <person name="Bunk B."/>
            <person name="Jeske O."/>
            <person name="Meyerdierks A."/>
            <person name="Storesund J.E."/>
            <person name="Kallscheuer N."/>
            <person name="Luecker S."/>
            <person name="Lage O.M."/>
            <person name="Pohl T."/>
            <person name="Merkel B.J."/>
            <person name="Hornburger P."/>
            <person name="Mueller R.-W."/>
            <person name="Bruemmer F."/>
            <person name="Labrenz M."/>
            <person name="Spormann A.M."/>
            <person name="Op den Camp H."/>
            <person name="Overmann J."/>
            <person name="Amann R."/>
            <person name="Jetten M.S.M."/>
            <person name="Mascher T."/>
            <person name="Medema M.H."/>
            <person name="Devos D.P."/>
            <person name="Kaster A.-K."/>
            <person name="Ovreas L."/>
            <person name="Rohde M."/>
            <person name="Galperin M.Y."/>
            <person name="Jogler C."/>
        </authorList>
    </citation>
    <scope>NUCLEOTIDE SEQUENCE [LARGE SCALE GENOMIC DNA]</scope>
    <source>
        <strain evidence="3 4">ElP</strain>
    </source>
</reference>
<dbReference type="PANTHER" id="PTHR43818:SF5">
    <property type="entry name" value="OXIDOREDUCTASE FAMILY PROTEIN"/>
    <property type="match status" value="1"/>
</dbReference>
<dbReference type="EC" id="1.1.1.18" evidence="3"/>
<dbReference type="EMBL" id="CP036426">
    <property type="protein sequence ID" value="QDV38632.1"/>
    <property type="molecule type" value="Genomic_DNA"/>
</dbReference>
<organism evidence="3 4">
    <name type="scientific">Tautonia plasticadhaerens</name>
    <dbReference type="NCBI Taxonomy" id="2527974"/>
    <lineage>
        <taxon>Bacteria</taxon>
        <taxon>Pseudomonadati</taxon>
        <taxon>Planctomycetota</taxon>
        <taxon>Planctomycetia</taxon>
        <taxon>Isosphaerales</taxon>
        <taxon>Isosphaeraceae</taxon>
        <taxon>Tautonia</taxon>
    </lineage>
</organism>
<dbReference type="Gene3D" id="3.30.360.10">
    <property type="entry name" value="Dihydrodipicolinate Reductase, domain 2"/>
    <property type="match status" value="1"/>
</dbReference>
<evidence type="ECO:0000259" key="2">
    <source>
        <dbReference type="Pfam" id="PF19051"/>
    </source>
</evidence>
<protein>
    <submittedName>
        <fullName evidence="3">Inositol 2-dehydrogenase</fullName>
        <ecNumber evidence="3">1.1.1.18</ecNumber>
    </submittedName>
</protein>
<keyword evidence="3" id="KW-0560">Oxidoreductase</keyword>
<name>A0A518HCN8_9BACT</name>
<dbReference type="InterPro" id="IPR050463">
    <property type="entry name" value="Gfo/Idh/MocA_oxidrdct_glycsds"/>
</dbReference>
<dbReference type="Pfam" id="PF01408">
    <property type="entry name" value="GFO_IDH_MocA"/>
    <property type="match status" value="1"/>
</dbReference>
<dbReference type="PANTHER" id="PTHR43818">
    <property type="entry name" value="BCDNA.GH03377"/>
    <property type="match status" value="1"/>
</dbReference>
<dbReference type="SUPFAM" id="SSF55347">
    <property type="entry name" value="Glyceraldehyde-3-phosphate dehydrogenase-like, C-terminal domain"/>
    <property type="match status" value="1"/>
</dbReference>
<dbReference type="Pfam" id="PF19051">
    <property type="entry name" value="GFO_IDH_MocA_C2"/>
    <property type="match status" value="1"/>
</dbReference>
<feature type="domain" description="Gfo/Idh/MocA-like oxidoreductase N-terminal" evidence="1">
    <location>
        <begin position="52"/>
        <end position="171"/>
    </location>
</feature>
<evidence type="ECO:0000259" key="1">
    <source>
        <dbReference type="Pfam" id="PF01408"/>
    </source>
</evidence>
<accession>A0A518HCN8</accession>
<keyword evidence="4" id="KW-1185">Reference proteome</keyword>
<gene>
    <name evidence="3" type="primary">iolG_18</name>
    <name evidence="3" type="ORF">ElP_65870</name>
</gene>
<dbReference type="OrthoDB" id="9788246at2"/>
<dbReference type="SUPFAM" id="SSF51735">
    <property type="entry name" value="NAD(P)-binding Rossmann-fold domains"/>
    <property type="match status" value="1"/>
</dbReference>
<dbReference type="GO" id="GO:0050112">
    <property type="term" value="F:inositol 2-dehydrogenase (NAD+) activity"/>
    <property type="evidence" value="ECO:0007669"/>
    <property type="project" value="UniProtKB-EC"/>
</dbReference>
<dbReference type="InterPro" id="IPR000683">
    <property type="entry name" value="Gfo/Idh/MocA-like_OxRdtase_N"/>
</dbReference>
<dbReference type="Proteomes" id="UP000317835">
    <property type="component" value="Chromosome"/>
</dbReference>
<dbReference type="AlphaFoldDB" id="A0A518HCN8"/>
<proteinExistence type="predicted"/>
<evidence type="ECO:0000313" key="4">
    <source>
        <dbReference type="Proteomes" id="UP000317835"/>
    </source>
</evidence>
<evidence type="ECO:0000313" key="3">
    <source>
        <dbReference type="EMBL" id="QDV38632.1"/>
    </source>
</evidence>
<dbReference type="GO" id="GO:0000166">
    <property type="term" value="F:nucleotide binding"/>
    <property type="evidence" value="ECO:0007669"/>
    <property type="project" value="InterPro"/>
</dbReference>
<dbReference type="RefSeq" id="WP_145277278.1">
    <property type="nucleotide sequence ID" value="NZ_CP036426.1"/>
</dbReference>